<evidence type="ECO:0000256" key="1">
    <source>
        <dbReference type="SAM" id="MobiDB-lite"/>
    </source>
</evidence>
<dbReference type="CDD" id="cd00586">
    <property type="entry name" value="4HBT"/>
    <property type="match status" value="1"/>
</dbReference>
<dbReference type="SUPFAM" id="SSF54637">
    <property type="entry name" value="Thioesterase/thiol ester dehydrase-isomerase"/>
    <property type="match status" value="1"/>
</dbReference>
<dbReference type="Proteomes" id="UP000503088">
    <property type="component" value="Chromosome"/>
</dbReference>
<accession>A0A7D3Y8N0</accession>
<sequence>MHDIEEPLLEEYVRPEWVDYNGHMNDTAYVGVFSTAVDLLIDQLGMDEAFRKQHHYSVYTLENHMCYLAEAQEGQLLQVTVQLLDHDTKRLHVFLEMKNKDGKQLATSEQMLMGIDMNSGRPAFFPPSIQVRVENLGSEHQQKSQPKHVGRKIGIRR</sequence>
<protein>
    <submittedName>
        <fullName evidence="2">Thioesterase</fullName>
    </submittedName>
</protein>
<dbReference type="Gene3D" id="3.10.129.10">
    <property type="entry name" value="Hotdog Thioesterase"/>
    <property type="match status" value="1"/>
</dbReference>
<dbReference type="InterPro" id="IPR029069">
    <property type="entry name" value="HotDog_dom_sf"/>
</dbReference>
<dbReference type="AlphaFoldDB" id="A0A7D3Y8N0"/>
<evidence type="ECO:0000313" key="3">
    <source>
        <dbReference type="Proteomes" id="UP000503088"/>
    </source>
</evidence>
<organism evidence="2 3">
    <name type="scientific">Kroppenstedtia pulmonis</name>
    <dbReference type="NCBI Taxonomy" id="1380685"/>
    <lineage>
        <taxon>Bacteria</taxon>
        <taxon>Bacillati</taxon>
        <taxon>Bacillota</taxon>
        <taxon>Bacilli</taxon>
        <taxon>Bacillales</taxon>
        <taxon>Thermoactinomycetaceae</taxon>
        <taxon>Kroppenstedtia</taxon>
    </lineage>
</organism>
<name>A0A7D3Y8N0_9BACL</name>
<dbReference type="Pfam" id="PF13279">
    <property type="entry name" value="4HBT_2"/>
    <property type="match status" value="1"/>
</dbReference>
<feature type="region of interest" description="Disordered" evidence="1">
    <location>
        <begin position="136"/>
        <end position="157"/>
    </location>
</feature>
<reference evidence="2 3" key="1">
    <citation type="submission" date="2020-01" db="EMBL/GenBank/DDBJ databases">
        <authorList>
            <person name="Gulvik C.A."/>
            <person name="Batra D.G."/>
        </authorList>
    </citation>
    <scope>NUCLEOTIDE SEQUENCE [LARGE SCALE GENOMIC DNA]</scope>
    <source>
        <strain evidence="2 3">W9323</strain>
    </source>
</reference>
<dbReference type="EMBL" id="CP048104">
    <property type="protein sequence ID" value="QKG83741.1"/>
    <property type="molecule type" value="Genomic_DNA"/>
</dbReference>
<feature type="compositionally biased region" description="Basic residues" evidence="1">
    <location>
        <begin position="145"/>
        <end position="157"/>
    </location>
</feature>
<dbReference type="RefSeq" id="WP_173220766.1">
    <property type="nucleotide sequence ID" value="NZ_CP048104.1"/>
</dbReference>
<dbReference type="KEGG" id="kpul:GXN76_04125"/>
<proteinExistence type="predicted"/>
<gene>
    <name evidence="2" type="ORF">GXN76_04125</name>
</gene>
<keyword evidence="3" id="KW-1185">Reference proteome</keyword>
<evidence type="ECO:0000313" key="2">
    <source>
        <dbReference type="EMBL" id="QKG83741.1"/>
    </source>
</evidence>